<evidence type="ECO:0000313" key="5">
    <source>
        <dbReference type="Proteomes" id="UP001265301"/>
    </source>
</evidence>
<evidence type="ECO:0000256" key="2">
    <source>
        <dbReference type="ARBA" id="ARBA00023002"/>
    </source>
</evidence>
<dbReference type="PANTHER" id="PTHR48106:SF13">
    <property type="entry name" value="QUINONE OXIDOREDUCTASE-RELATED"/>
    <property type="match status" value="1"/>
</dbReference>
<accession>A0ABU3FPN1</accession>
<dbReference type="CDD" id="cd05289">
    <property type="entry name" value="MDR_like_2"/>
    <property type="match status" value="1"/>
</dbReference>
<organism evidence="4 5">
    <name type="scientific">Enterococcus viikkiensis</name>
    <dbReference type="NCBI Taxonomy" id="930854"/>
    <lineage>
        <taxon>Bacteria</taxon>
        <taxon>Bacillati</taxon>
        <taxon>Bacillota</taxon>
        <taxon>Bacilli</taxon>
        <taxon>Lactobacillales</taxon>
        <taxon>Enterococcaceae</taxon>
        <taxon>Enterococcus</taxon>
    </lineage>
</organism>
<sequence>MKRFAIKDYGAAKDVLTEIEGEPRPVDETHVRVEIVTFAINPYDVALRQGAMRAFRKVTFPYVLGNDGAGIVTEVGKDITHVKVGDEVIVHAISGTYGEEIVVPGKKIVKKPAAMSWEVAAGAVTPWLTTYNLVTHLLGDQVGETVMVQGASGAVGSLLVQFLKAQGKTVLASAAKRNEALVRQLGVDQFVAYDEADAGEIFADQADTVIDATKGGRAGKAGMEIMKAGGNFVALNDLPTEQIKQGNYFSFGPSKEYSDAEALTALADFSQQLHLTIAEVLPFDLASVIEGHERLEGHPAAGKIIVKKAAE</sequence>
<dbReference type="SUPFAM" id="SSF51735">
    <property type="entry name" value="NAD(P)-binding Rossmann-fold domains"/>
    <property type="match status" value="1"/>
</dbReference>
<keyword evidence="2" id="KW-0560">Oxidoreductase</keyword>
<comment type="caution">
    <text evidence="4">The sequence shown here is derived from an EMBL/GenBank/DDBJ whole genome shotgun (WGS) entry which is preliminary data.</text>
</comment>
<dbReference type="Pfam" id="PF13602">
    <property type="entry name" value="ADH_zinc_N_2"/>
    <property type="match status" value="1"/>
</dbReference>
<evidence type="ECO:0000313" key="4">
    <source>
        <dbReference type="EMBL" id="MDT2827929.1"/>
    </source>
</evidence>
<feature type="domain" description="Enoyl reductase (ER)" evidence="3">
    <location>
        <begin position="10"/>
        <end position="306"/>
    </location>
</feature>
<dbReference type="PANTHER" id="PTHR48106">
    <property type="entry name" value="QUINONE OXIDOREDUCTASE PIG3-RELATED"/>
    <property type="match status" value="1"/>
</dbReference>
<evidence type="ECO:0000256" key="1">
    <source>
        <dbReference type="ARBA" id="ARBA00022857"/>
    </source>
</evidence>
<dbReference type="InterPro" id="IPR020843">
    <property type="entry name" value="ER"/>
</dbReference>
<dbReference type="InterPro" id="IPR013154">
    <property type="entry name" value="ADH-like_N"/>
</dbReference>
<name>A0ABU3FPN1_9ENTE</name>
<dbReference type="SMART" id="SM00829">
    <property type="entry name" value="PKS_ER"/>
    <property type="match status" value="1"/>
</dbReference>
<keyword evidence="5" id="KW-1185">Reference proteome</keyword>
<dbReference type="InterPro" id="IPR011032">
    <property type="entry name" value="GroES-like_sf"/>
</dbReference>
<dbReference type="Proteomes" id="UP001265301">
    <property type="component" value="Unassembled WGS sequence"/>
</dbReference>
<protein>
    <submittedName>
        <fullName evidence="4">NADP-dependent oxidoreductase</fullName>
    </submittedName>
</protein>
<evidence type="ECO:0000259" key="3">
    <source>
        <dbReference type="SMART" id="SM00829"/>
    </source>
</evidence>
<dbReference type="RefSeq" id="WP_311818887.1">
    <property type="nucleotide sequence ID" value="NZ_JARQBN010000007.1"/>
</dbReference>
<gene>
    <name evidence="4" type="ORF">P7H59_05590</name>
</gene>
<dbReference type="SUPFAM" id="SSF50129">
    <property type="entry name" value="GroES-like"/>
    <property type="match status" value="1"/>
</dbReference>
<reference evidence="4 5" key="1">
    <citation type="submission" date="2023-03" db="EMBL/GenBank/DDBJ databases">
        <authorList>
            <person name="Shen W."/>
            <person name="Cai J."/>
        </authorList>
    </citation>
    <scope>NUCLEOTIDE SEQUENCE [LARGE SCALE GENOMIC DNA]</scope>
    <source>
        <strain evidence="4 5">B101</strain>
    </source>
</reference>
<dbReference type="Gene3D" id="3.40.50.720">
    <property type="entry name" value="NAD(P)-binding Rossmann-like Domain"/>
    <property type="match status" value="1"/>
</dbReference>
<keyword evidence="1" id="KW-0521">NADP</keyword>
<dbReference type="InterPro" id="IPR036291">
    <property type="entry name" value="NAD(P)-bd_dom_sf"/>
</dbReference>
<dbReference type="Gene3D" id="3.90.180.10">
    <property type="entry name" value="Medium-chain alcohol dehydrogenases, catalytic domain"/>
    <property type="match status" value="1"/>
</dbReference>
<dbReference type="Pfam" id="PF08240">
    <property type="entry name" value="ADH_N"/>
    <property type="match status" value="1"/>
</dbReference>
<dbReference type="EMBL" id="JARQBN010000007">
    <property type="protein sequence ID" value="MDT2827929.1"/>
    <property type="molecule type" value="Genomic_DNA"/>
</dbReference>
<proteinExistence type="predicted"/>